<accession>A0A2G1QK64</accession>
<keyword evidence="7" id="KW-1185">Reference proteome</keyword>
<evidence type="ECO:0000256" key="1">
    <source>
        <dbReference type="ARBA" id="ARBA00022692"/>
    </source>
</evidence>
<evidence type="ECO:0000313" key="6">
    <source>
        <dbReference type="EMBL" id="PHP65923.1"/>
    </source>
</evidence>
<feature type="transmembrane region" description="Helical" evidence="4">
    <location>
        <begin position="331"/>
        <end position="353"/>
    </location>
</feature>
<reference evidence="6 7" key="1">
    <citation type="submission" date="2017-10" db="EMBL/GenBank/DDBJ databases">
        <title>Sedimentibacterium mangrovi gen. nov., sp. nov., a novel member of family Phyllobacteriacea isolated from mangrove sediment.</title>
        <authorList>
            <person name="Liao H."/>
            <person name="Tian Y."/>
        </authorList>
    </citation>
    <scope>NUCLEOTIDE SEQUENCE [LARGE SCALE GENOMIC DNA]</scope>
    <source>
        <strain evidence="6 7">X9-2-2</strain>
    </source>
</reference>
<evidence type="ECO:0000313" key="7">
    <source>
        <dbReference type="Proteomes" id="UP000221168"/>
    </source>
</evidence>
<dbReference type="Proteomes" id="UP000221168">
    <property type="component" value="Unassembled WGS sequence"/>
</dbReference>
<sequence length="429" mass="45099">MKRGSKDLYYGWVVVAIAFVTMAVAVNARTGYSLLLPQISREFGWATATTSGPFSLGFLASTAFVPVLGILMDRYGPRIAIPFGALLVAAGYAGAVVIQSPVGLYMALGLLAVMGSMAMSYIGHSMFLPNWFVRRRGLAIGIAFSGVGIGAITLLPLLQWTIDTHGWRTACLGIAVLTLAVVLPLNFLFQRTRPQDMDLLPDGAGEPVAASRGPAPGEGDARTGPAIEWTLALALKSGRFWWISGAYFCGLFVWYSIQVHQTNFLLREGVDSVTAASALGLVALFGVVGQIALGALSDKVGREMAWTLALGGFAAAAALLATVDFGHDPRMIFVMAAVQGLLGYGAAAIYGAIPAEVFSGPQFARIFSILSLFGNFGAATGVLALGVIDDLYGGYRPGWWLCVLASACSIASMWMAAPGRARAAGQPSR</sequence>
<dbReference type="Pfam" id="PF07690">
    <property type="entry name" value="MFS_1"/>
    <property type="match status" value="1"/>
</dbReference>
<feature type="transmembrane region" description="Helical" evidence="4">
    <location>
        <begin position="240"/>
        <end position="257"/>
    </location>
</feature>
<feature type="transmembrane region" description="Helical" evidence="4">
    <location>
        <begin position="277"/>
        <end position="297"/>
    </location>
</feature>
<dbReference type="SUPFAM" id="SSF103473">
    <property type="entry name" value="MFS general substrate transporter"/>
    <property type="match status" value="1"/>
</dbReference>
<organism evidence="6 7">
    <name type="scientific">Zhengella mangrovi</name>
    <dbReference type="NCBI Taxonomy" id="1982044"/>
    <lineage>
        <taxon>Bacteria</taxon>
        <taxon>Pseudomonadati</taxon>
        <taxon>Pseudomonadota</taxon>
        <taxon>Alphaproteobacteria</taxon>
        <taxon>Hyphomicrobiales</taxon>
        <taxon>Notoacmeibacteraceae</taxon>
        <taxon>Zhengella</taxon>
    </lineage>
</organism>
<feature type="transmembrane region" description="Helical" evidence="4">
    <location>
        <begin position="398"/>
        <end position="417"/>
    </location>
</feature>
<dbReference type="EMBL" id="PDVP01000011">
    <property type="protein sequence ID" value="PHP65923.1"/>
    <property type="molecule type" value="Genomic_DNA"/>
</dbReference>
<dbReference type="InterPro" id="IPR020846">
    <property type="entry name" value="MFS_dom"/>
</dbReference>
<dbReference type="CDD" id="cd17355">
    <property type="entry name" value="MFS_YcxA_like"/>
    <property type="match status" value="1"/>
</dbReference>
<protein>
    <submittedName>
        <fullName evidence="6">MFS transporter</fullName>
    </submittedName>
</protein>
<comment type="caution">
    <text evidence="6">The sequence shown here is derived from an EMBL/GenBank/DDBJ whole genome shotgun (WGS) entry which is preliminary data.</text>
</comment>
<feature type="transmembrane region" description="Helical" evidence="4">
    <location>
        <begin position="166"/>
        <end position="189"/>
    </location>
</feature>
<keyword evidence="1 4" id="KW-0812">Transmembrane</keyword>
<gene>
    <name evidence="6" type="ORF">CSC94_16525</name>
</gene>
<feature type="domain" description="Major facilitator superfamily (MFS) profile" evidence="5">
    <location>
        <begin position="13"/>
        <end position="421"/>
    </location>
</feature>
<dbReference type="PANTHER" id="PTHR11360">
    <property type="entry name" value="MONOCARBOXYLATE TRANSPORTER"/>
    <property type="match status" value="1"/>
</dbReference>
<keyword evidence="3 4" id="KW-0472">Membrane</keyword>
<name>A0A2G1QK64_9HYPH</name>
<dbReference type="InterPro" id="IPR036259">
    <property type="entry name" value="MFS_trans_sf"/>
</dbReference>
<dbReference type="PROSITE" id="PS50850">
    <property type="entry name" value="MFS"/>
    <property type="match status" value="1"/>
</dbReference>
<dbReference type="InterPro" id="IPR050327">
    <property type="entry name" value="Proton-linked_MCT"/>
</dbReference>
<evidence type="ECO:0000256" key="3">
    <source>
        <dbReference type="ARBA" id="ARBA00023136"/>
    </source>
</evidence>
<dbReference type="PANTHER" id="PTHR11360:SF284">
    <property type="entry name" value="EG:103B4.3 PROTEIN-RELATED"/>
    <property type="match status" value="1"/>
</dbReference>
<evidence type="ECO:0000256" key="2">
    <source>
        <dbReference type="ARBA" id="ARBA00022989"/>
    </source>
</evidence>
<feature type="transmembrane region" description="Helical" evidence="4">
    <location>
        <begin position="365"/>
        <end position="386"/>
    </location>
</feature>
<evidence type="ECO:0000256" key="4">
    <source>
        <dbReference type="SAM" id="Phobius"/>
    </source>
</evidence>
<dbReference type="OrthoDB" id="9796632at2"/>
<dbReference type="AlphaFoldDB" id="A0A2G1QK64"/>
<feature type="transmembrane region" description="Helical" evidence="4">
    <location>
        <begin position="12"/>
        <end position="32"/>
    </location>
</feature>
<feature type="transmembrane region" description="Helical" evidence="4">
    <location>
        <begin position="104"/>
        <end position="126"/>
    </location>
</feature>
<dbReference type="RefSeq" id="WP_099307474.1">
    <property type="nucleotide sequence ID" value="NZ_PDVP01000011.1"/>
</dbReference>
<dbReference type="GO" id="GO:0022857">
    <property type="term" value="F:transmembrane transporter activity"/>
    <property type="evidence" value="ECO:0007669"/>
    <property type="project" value="InterPro"/>
</dbReference>
<dbReference type="InterPro" id="IPR011701">
    <property type="entry name" value="MFS"/>
</dbReference>
<feature type="transmembrane region" description="Helical" evidence="4">
    <location>
        <begin position="304"/>
        <end position="325"/>
    </location>
</feature>
<feature type="transmembrane region" description="Helical" evidence="4">
    <location>
        <begin position="138"/>
        <end position="160"/>
    </location>
</feature>
<proteinExistence type="predicted"/>
<feature type="transmembrane region" description="Helical" evidence="4">
    <location>
        <begin position="52"/>
        <end position="72"/>
    </location>
</feature>
<feature type="transmembrane region" description="Helical" evidence="4">
    <location>
        <begin position="79"/>
        <end position="98"/>
    </location>
</feature>
<dbReference type="Gene3D" id="1.20.1250.20">
    <property type="entry name" value="MFS general substrate transporter like domains"/>
    <property type="match status" value="2"/>
</dbReference>
<keyword evidence="2 4" id="KW-1133">Transmembrane helix</keyword>
<evidence type="ECO:0000259" key="5">
    <source>
        <dbReference type="PROSITE" id="PS50850"/>
    </source>
</evidence>